<evidence type="ECO:0000256" key="3">
    <source>
        <dbReference type="ARBA" id="ARBA00022771"/>
    </source>
</evidence>
<keyword evidence="1" id="KW-0479">Metal-binding</keyword>
<dbReference type="PANTHER" id="PTHR12675">
    <property type="entry name" value="MUSCLEBLIND-LIKE PROTEIN"/>
    <property type="match status" value="1"/>
</dbReference>
<comment type="caution">
    <text evidence="6">The sequence shown here is derived from an EMBL/GenBank/DDBJ whole genome shotgun (WGS) entry which is preliminary data.</text>
</comment>
<accession>A0ABR3INH4</accession>
<proteinExistence type="predicted"/>
<feature type="compositionally biased region" description="Low complexity" evidence="5">
    <location>
        <begin position="414"/>
        <end position="425"/>
    </location>
</feature>
<keyword evidence="4" id="KW-0862">Zinc</keyword>
<feature type="compositionally biased region" description="Pro residues" evidence="5">
    <location>
        <begin position="512"/>
        <end position="525"/>
    </location>
</feature>
<sequence>MNSHSEQNGRHVPVQAVATSALTDPRTRNLPSEEIGTVCRDYVWGICNKHGQCKFRHECSLDEMKTIIRFCHDHQNRTGCLRPDCTYLHTSSEEENLFLTTGKLPRVLLERHTAMNAAATAAASGASGYDCSTSLFMTQPPPPPPPPLSVTAPPPPPPPQPVPSVMPPPPPPPPPPTEASTIRVAPTIYTAPPPQPPPTFMLNQPPPPFLPPNFDASRPPPLYPTIKNGIKRTNSDACDAGPSKLRKPEEAKLADKMCDLCIQRELRSEVCMEEVEKLNRQKEYKKLLYKTKVQEWEHLKTMLRILLPADICLAIEENIDGVQSSPLSLAVPMELMMNRLFEERFSSNMMDSIQSSSMRDLLVNSLLKTSSHASTSTERPRSSLESSANDLVSSDILRLGASIDTYRRYVNEQSAARTATASTSSIRPVYPSTSSAVPRTYASAVPAPAPPAPAPVPPVYPPPTFQPAMPPPPMRHAGHAYPPAYAPPPPVACPVPVPPPPFPGVPRAGATPQPPAPAPAPPMPPNPHNYNEYMMGYHSPHFYPPFQ</sequence>
<organism evidence="6 7">
    <name type="scientific">Loxostege sticticalis</name>
    <name type="common">Beet webworm moth</name>
    <dbReference type="NCBI Taxonomy" id="481309"/>
    <lineage>
        <taxon>Eukaryota</taxon>
        <taxon>Metazoa</taxon>
        <taxon>Ecdysozoa</taxon>
        <taxon>Arthropoda</taxon>
        <taxon>Hexapoda</taxon>
        <taxon>Insecta</taxon>
        <taxon>Pterygota</taxon>
        <taxon>Neoptera</taxon>
        <taxon>Endopterygota</taxon>
        <taxon>Lepidoptera</taxon>
        <taxon>Glossata</taxon>
        <taxon>Ditrysia</taxon>
        <taxon>Pyraloidea</taxon>
        <taxon>Crambidae</taxon>
        <taxon>Pyraustinae</taxon>
        <taxon>Loxostege</taxon>
    </lineage>
</organism>
<feature type="region of interest" description="Disordered" evidence="5">
    <location>
        <begin position="1"/>
        <end position="26"/>
    </location>
</feature>
<evidence type="ECO:0000256" key="1">
    <source>
        <dbReference type="ARBA" id="ARBA00022723"/>
    </source>
</evidence>
<keyword evidence="7" id="KW-1185">Reference proteome</keyword>
<feature type="region of interest" description="Disordered" evidence="5">
    <location>
        <begin position="370"/>
        <end position="389"/>
    </location>
</feature>
<dbReference type="Proteomes" id="UP001549920">
    <property type="component" value="Unassembled WGS sequence"/>
</dbReference>
<dbReference type="EMBL" id="JBEUOH010000001">
    <property type="protein sequence ID" value="KAL0902640.1"/>
    <property type="molecule type" value="Genomic_DNA"/>
</dbReference>
<feature type="region of interest" description="Disordered" evidence="5">
    <location>
        <begin position="133"/>
        <end position="180"/>
    </location>
</feature>
<evidence type="ECO:0000313" key="6">
    <source>
        <dbReference type="EMBL" id="KAL0902640.1"/>
    </source>
</evidence>
<reference evidence="6 7" key="1">
    <citation type="submission" date="2024-06" db="EMBL/GenBank/DDBJ databases">
        <title>A chromosome-level genome assembly of beet webworm, Loxostege sticticalis.</title>
        <authorList>
            <person name="Zhang Y."/>
        </authorList>
    </citation>
    <scope>NUCLEOTIDE SEQUENCE [LARGE SCALE GENOMIC DNA]</scope>
    <source>
        <strain evidence="6">AQ026</strain>
        <tissue evidence="6">Whole body</tissue>
    </source>
</reference>
<feature type="compositionally biased region" description="Pro residues" evidence="5">
    <location>
        <begin position="139"/>
        <end position="177"/>
    </location>
</feature>
<feature type="region of interest" description="Disordered" evidence="5">
    <location>
        <begin position="413"/>
        <end position="434"/>
    </location>
</feature>
<name>A0ABR3INH4_LOXSC</name>
<keyword evidence="3" id="KW-0863">Zinc-finger</keyword>
<keyword evidence="2" id="KW-0677">Repeat</keyword>
<evidence type="ECO:0000313" key="7">
    <source>
        <dbReference type="Proteomes" id="UP001549920"/>
    </source>
</evidence>
<evidence type="ECO:0000256" key="2">
    <source>
        <dbReference type="ARBA" id="ARBA00022737"/>
    </source>
</evidence>
<protein>
    <submittedName>
        <fullName evidence="6">Uncharacterized protein</fullName>
    </submittedName>
</protein>
<dbReference type="PANTHER" id="PTHR12675:SF6">
    <property type="entry name" value="ZINC FINGER CCCH DOMAIN-CONTAINING PROTEIN 10"/>
    <property type="match status" value="1"/>
</dbReference>
<evidence type="ECO:0000256" key="5">
    <source>
        <dbReference type="SAM" id="MobiDB-lite"/>
    </source>
</evidence>
<dbReference type="PRINTS" id="PR01217">
    <property type="entry name" value="PRICHEXTENSN"/>
</dbReference>
<gene>
    <name evidence="6" type="ORF">ABMA27_000464</name>
</gene>
<feature type="region of interest" description="Disordered" evidence="5">
    <location>
        <begin position="500"/>
        <end position="525"/>
    </location>
</feature>
<evidence type="ECO:0000256" key="4">
    <source>
        <dbReference type="ARBA" id="ARBA00022833"/>
    </source>
</evidence>
<dbReference type="Gene3D" id="3.30.1370.210">
    <property type="match status" value="1"/>
</dbReference>